<organism evidence="8 9">
    <name type="scientific">Bacteroides fragilis</name>
    <dbReference type="NCBI Taxonomy" id="817"/>
    <lineage>
        <taxon>Bacteria</taxon>
        <taxon>Pseudomonadati</taxon>
        <taxon>Bacteroidota</taxon>
        <taxon>Bacteroidia</taxon>
        <taxon>Bacteroidales</taxon>
        <taxon>Bacteroidaceae</taxon>
        <taxon>Bacteroides</taxon>
    </lineage>
</organism>
<dbReference type="GO" id="GO:0004560">
    <property type="term" value="F:alpha-L-fucosidase activity"/>
    <property type="evidence" value="ECO:0007669"/>
    <property type="project" value="InterPro"/>
</dbReference>
<dbReference type="InterPro" id="IPR057739">
    <property type="entry name" value="Glyco_hydro_29_N"/>
</dbReference>
<dbReference type="Gene3D" id="2.60.120.260">
    <property type="entry name" value="Galactose-binding domain-like"/>
    <property type="match status" value="1"/>
</dbReference>
<dbReference type="GO" id="GO:0016139">
    <property type="term" value="P:glycoside catabolic process"/>
    <property type="evidence" value="ECO:0007669"/>
    <property type="project" value="TreeGrafter"/>
</dbReference>
<dbReference type="RefSeq" id="WP_122143200.1">
    <property type="nucleotide sequence ID" value="NZ_JAFKPL010000016.1"/>
</dbReference>
<dbReference type="SUPFAM" id="SSF51445">
    <property type="entry name" value="(Trans)glycosidases"/>
    <property type="match status" value="1"/>
</dbReference>
<dbReference type="InterPro" id="IPR008979">
    <property type="entry name" value="Galactose-bd-like_sf"/>
</dbReference>
<reference evidence="8 9" key="1">
    <citation type="submission" date="2018-08" db="EMBL/GenBank/DDBJ databases">
        <title>A genome reference for cultivated species of the human gut microbiota.</title>
        <authorList>
            <person name="Zou Y."/>
            <person name="Xue W."/>
            <person name="Luo G."/>
        </authorList>
    </citation>
    <scope>NUCLEOTIDE SEQUENCE [LARGE SCALE GENOMIC DNA]</scope>
    <source>
        <strain evidence="8 9">AF14-26</strain>
    </source>
</reference>
<dbReference type="GO" id="GO:0006004">
    <property type="term" value="P:fucose metabolic process"/>
    <property type="evidence" value="ECO:0007669"/>
    <property type="project" value="TreeGrafter"/>
</dbReference>
<dbReference type="EC" id="3.2.1.51" evidence="2"/>
<dbReference type="AlphaFoldDB" id="A0A412XYF0"/>
<feature type="signal peptide" evidence="6">
    <location>
        <begin position="1"/>
        <end position="27"/>
    </location>
</feature>
<evidence type="ECO:0000259" key="7">
    <source>
        <dbReference type="Pfam" id="PF01120"/>
    </source>
</evidence>
<evidence type="ECO:0000256" key="4">
    <source>
        <dbReference type="ARBA" id="ARBA00022801"/>
    </source>
</evidence>
<dbReference type="InterPro" id="IPR017853">
    <property type="entry name" value="GH"/>
</dbReference>
<evidence type="ECO:0000256" key="5">
    <source>
        <dbReference type="ARBA" id="ARBA00023295"/>
    </source>
</evidence>
<accession>A0A412XYF0</accession>
<dbReference type="PANTHER" id="PTHR10030">
    <property type="entry name" value="ALPHA-L-FUCOSIDASE"/>
    <property type="match status" value="1"/>
</dbReference>
<dbReference type="SUPFAM" id="SSF49785">
    <property type="entry name" value="Galactose-binding domain-like"/>
    <property type="match status" value="1"/>
</dbReference>
<keyword evidence="3 6" id="KW-0732">Signal</keyword>
<evidence type="ECO:0000256" key="6">
    <source>
        <dbReference type="SAM" id="SignalP"/>
    </source>
</evidence>
<name>A0A412XYF0_BACFG</name>
<feature type="chain" id="PRO_5019286516" description="alpha-L-fucosidase" evidence="6">
    <location>
        <begin position="28"/>
        <end position="490"/>
    </location>
</feature>
<evidence type="ECO:0000256" key="3">
    <source>
        <dbReference type="ARBA" id="ARBA00022729"/>
    </source>
</evidence>
<dbReference type="InterPro" id="IPR000933">
    <property type="entry name" value="Glyco_hydro_29"/>
</dbReference>
<sequence length="490" mass="55560">MKHLTNICKAACGVCLGAALYACTSTAVQTGPLPTKGQQAMIDRKYGMFLHFGMNTYLNVEWSDGTAPASTYAPPADIAQKAAQWVKTAKEAGMRSIVLITKHHDGFCLWDSKYTDHDIANPGIKHKVDIVRAVSDACHEQGIAFSIYYSLWDRHEPSYKDSDKYKYIGFMKNQLEELMTQYGTVHELWFDGGWDRKVEDWHLQEVYDYVKKMQPECQISTNWTIGKRPVDMQEGDSIIYFPSDFRLWDPFLPVKDDPKIYTHSGKQYYLPFESTQTISVLGSWFNHPEDSTVRELDELEEIFYVATSNDNCLLLNIPPDTNGEQSPKAVERIKELAKLLGIDSGKPFPKTLKRPQSITTDARAEASSTLKNDTLHYGANYAVDSDVTTSWISADSIGSITVTLDREASFSKFFIIESENSIRKFSVEAIKEGKEIQVYQSEVLPLTNSNSFMGYGIIEFTLPEVLTTRQFRIQIQQSDGHPSIYSIRLK</sequence>
<evidence type="ECO:0000313" key="9">
    <source>
        <dbReference type="Proteomes" id="UP000286270"/>
    </source>
</evidence>
<evidence type="ECO:0000256" key="1">
    <source>
        <dbReference type="ARBA" id="ARBA00007951"/>
    </source>
</evidence>
<dbReference type="SMART" id="SM00812">
    <property type="entry name" value="Alpha_L_fucos"/>
    <property type="match status" value="1"/>
</dbReference>
<evidence type="ECO:0000313" key="8">
    <source>
        <dbReference type="EMBL" id="RGV50107.1"/>
    </source>
</evidence>
<gene>
    <name evidence="8" type="ORF">DWW08_17325</name>
</gene>
<dbReference type="GO" id="GO:0005764">
    <property type="term" value="C:lysosome"/>
    <property type="evidence" value="ECO:0007669"/>
    <property type="project" value="TreeGrafter"/>
</dbReference>
<dbReference type="Gene3D" id="3.20.20.80">
    <property type="entry name" value="Glycosidases"/>
    <property type="match status" value="1"/>
</dbReference>
<comment type="caution">
    <text evidence="8">The sequence shown here is derived from an EMBL/GenBank/DDBJ whole genome shotgun (WGS) entry which is preliminary data.</text>
</comment>
<feature type="domain" description="Glycoside hydrolase family 29 N-terminal" evidence="7">
    <location>
        <begin position="43"/>
        <end position="341"/>
    </location>
</feature>
<dbReference type="Pfam" id="PF01120">
    <property type="entry name" value="Alpha_L_fucos"/>
    <property type="match status" value="1"/>
</dbReference>
<evidence type="ECO:0000256" key="2">
    <source>
        <dbReference type="ARBA" id="ARBA00012662"/>
    </source>
</evidence>
<keyword evidence="4" id="KW-0378">Hydrolase</keyword>
<protein>
    <recommendedName>
        <fullName evidence="2">alpha-L-fucosidase</fullName>
        <ecNumber evidence="2">3.2.1.51</ecNumber>
    </recommendedName>
</protein>
<dbReference type="PANTHER" id="PTHR10030:SF37">
    <property type="entry name" value="ALPHA-L-FUCOSIDASE-RELATED"/>
    <property type="match status" value="1"/>
</dbReference>
<dbReference type="PROSITE" id="PS51257">
    <property type="entry name" value="PROKAR_LIPOPROTEIN"/>
    <property type="match status" value="1"/>
</dbReference>
<keyword evidence="8" id="KW-0808">Transferase</keyword>
<keyword evidence="5" id="KW-0326">Glycosidase</keyword>
<dbReference type="GO" id="GO:0016740">
    <property type="term" value="F:transferase activity"/>
    <property type="evidence" value="ECO:0007669"/>
    <property type="project" value="UniProtKB-KW"/>
</dbReference>
<dbReference type="Proteomes" id="UP000286270">
    <property type="component" value="Unassembled WGS sequence"/>
</dbReference>
<dbReference type="EMBL" id="QRZH01000017">
    <property type="protein sequence ID" value="RGV50107.1"/>
    <property type="molecule type" value="Genomic_DNA"/>
</dbReference>
<comment type="similarity">
    <text evidence="1">Belongs to the glycosyl hydrolase 29 family.</text>
</comment>
<proteinExistence type="inferred from homology"/>